<sequence>MSSSEMEDAPAAPTVPDHKRRRSETSDDLEIDINLPEPPSKKAKRLEKKKKSSTKNDTDDATTAPSTTPASIKPHATKDDLSDLLPQPSSDVPQPAHGIWIGNLPFTATRTDLLNFFSSQGSISEPEITRLHLPGPTKKSGPKGREQQNRGFAYVDFATAALAEKAIALSEKLLQGRRVLIKDSKNFEGRPEKTAEEKEGVEGGKEVSKRVWIGNLGFDVTKEDIWELYKPAGEVEDVFLATFEDTGKCKGFGWVRFGEVSGAEAAVRGFLYKENVAGVGEREDEGDSDSEEMEAKTEKKAKKEKVWVNRIHGRTLKCEFAEDAQTRYKKRYGSGKDGAKAPGGGDRREPQRREHRPSTSAGAADGNTDEFGRTKRSADAPHPAEVLRTHKSKPDRDGKSRPDGEENSKTSRDGEKKSKPKQTADERSNERRKRHDARTVAPGKALATTQRATGAIVAGKGTKVTFD</sequence>
<feature type="compositionally biased region" description="Basic and acidic residues" evidence="4">
    <location>
        <begin position="370"/>
        <end position="379"/>
    </location>
</feature>
<feature type="domain" description="RRM" evidence="5">
    <location>
        <begin position="209"/>
        <end position="323"/>
    </location>
</feature>
<dbReference type="Pfam" id="PF00076">
    <property type="entry name" value="RRM_1"/>
    <property type="match status" value="2"/>
</dbReference>
<dbReference type="InterPro" id="IPR000504">
    <property type="entry name" value="RRM_dom"/>
</dbReference>
<feature type="compositionally biased region" description="Low complexity" evidence="4">
    <location>
        <begin position="61"/>
        <end position="71"/>
    </location>
</feature>
<reference evidence="6" key="1">
    <citation type="submission" date="2023-04" db="EMBL/GenBank/DDBJ databases">
        <title>Black Yeasts Isolated from many extreme environments.</title>
        <authorList>
            <person name="Coleine C."/>
            <person name="Stajich J.E."/>
            <person name="Selbmann L."/>
        </authorList>
    </citation>
    <scope>NUCLEOTIDE SEQUENCE</scope>
    <source>
        <strain evidence="6">CCFEE 5312</strain>
    </source>
</reference>
<dbReference type="InterPro" id="IPR035979">
    <property type="entry name" value="RBD_domain_sf"/>
</dbReference>
<comment type="caution">
    <text evidence="6">The sequence shown here is derived from an EMBL/GenBank/DDBJ whole genome shotgun (WGS) entry which is preliminary data.</text>
</comment>
<dbReference type="PANTHER" id="PTHR23236:SF119">
    <property type="entry name" value="NUCLEAR RNA-BINDING PROTEIN SART-3"/>
    <property type="match status" value="1"/>
</dbReference>
<dbReference type="AlphaFoldDB" id="A0AAJ0GCV6"/>
<accession>A0AAJ0GCV6</accession>
<evidence type="ECO:0000256" key="4">
    <source>
        <dbReference type="SAM" id="MobiDB-lite"/>
    </source>
</evidence>
<feature type="compositionally biased region" description="Basic residues" evidence="4">
    <location>
        <begin position="41"/>
        <end position="53"/>
    </location>
</feature>
<organism evidence="6 7">
    <name type="scientific">Extremus antarcticus</name>
    <dbReference type="NCBI Taxonomy" id="702011"/>
    <lineage>
        <taxon>Eukaryota</taxon>
        <taxon>Fungi</taxon>
        <taxon>Dikarya</taxon>
        <taxon>Ascomycota</taxon>
        <taxon>Pezizomycotina</taxon>
        <taxon>Dothideomycetes</taxon>
        <taxon>Dothideomycetidae</taxon>
        <taxon>Mycosphaerellales</taxon>
        <taxon>Extremaceae</taxon>
        <taxon>Extremus</taxon>
    </lineage>
</organism>
<dbReference type="SUPFAM" id="SSF54928">
    <property type="entry name" value="RNA-binding domain, RBD"/>
    <property type="match status" value="1"/>
</dbReference>
<dbReference type="Gene3D" id="3.30.70.330">
    <property type="match status" value="2"/>
</dbReference>
<name>A0AAJ0GCV6_9PEZI</name>
<keyword evidence="7" id="KW-1185">Reference proteome</keyword>
<proteinExistence type="predicted"/>
<evidence type="ECO:0000256" key="1">
    <source>
        <dbReference type="ARBA" id="ARBA00022737"/>
    </source>
</evidence>
<dbReference type="SMART" id="SM00360">
    <property type="entry name" value="RRM"/>
    <property type="match status" value="2"/>
</dbReference>
<feature type="region of interest" description="Disordered" evidence="4">
    <location>
        <begin position="127"/>
        <end position="147"/>
    </location>
</feature>
<dbReference type="Proteomes" id="UP001271007">
    <property type="component" value="Unassembled WGS sequence"/>
</dbReference>
<evidence type="ECO:0000256" key="3">
    <source>
        <dbReference type="PROSITE-ProRule" id="PRU00176"/>
    </source>
</evidence>
<feature type="region of interest" description="Disordered" evidence="4">
    <location>
        <begin position="327"/>
        <end position="467"/>
    </location>
</feature>
<keyword evidence="2 3" id="KW-0694">RNA-binding</keyword>
<feature type="compositionally biased region" description="Acidic residues" evidence="4">
    <location>
        <begin position="282"/>
        <end position="292"/>
    </location>
</feature>
<feature type="domain" description="RRM" evidence="5">
    <location>
        <begin position="97"/>
        <end position="186"/>
    </location>
</feature>
<evidence type="ECO:0000313" key="7">
    <source>
        <dbReference type="Proteomes" id="UP001271007"/>
    </source>
</evidence>
<dbReference type="PROSITE" id="PS50102">
    <property type="entry name" value="RRM"/>
    <property type="match status" value="2"/>
</dbReference>
<dbReference type="PANTHER" id="PTHR23236">
    <property type="entry name" value="EUKARYOTIC TRANSLATION INITIATION FACTOR 4B/4H"/>
    <property type="match status" value="1"/>
</dbReference>
<feature type="region of interest" description="Disordered" evidence="4">
    <location>
        <begin position="280"/>
        <end position="304"/>
    </location>
</feature>
<evidence type="ECO:0000256" key="2">
    <source>
        <dbReference type="ARBA" id="ARBA00022884"/>
    </source>
</evidence>
<dbReference type="InterPro" id="IPR012677">
    <property type="entry name" value="Nucleotide-bd_a/b_plait_sf"/>
</dbReference>
<dbReference type="EMBL" id="JAWDJX010000011">
    <property type="protein sequence ID" value="KAK3054722.1"/>
    <property type="molecule type" value="Genomic_DNA"/>
</dbReference>
<feature type="region of interest" description="Disordered" evidence="4">
    <location>
        <begin position="1"/>
        <end position="96"/>
    </location>
</feature>
<gene>
    <name evidence="6" type="primary">NOP13</name>
    <name evidence="6" type="ORF">LTR09_004451</name>
</gene>
<evidence type="ECO:0000313" key="6">
    <source>
        <dbReference type="EMBL" id="KAK3054722.1"/>
    </source>
</evidence>
<evidence type="ECO:0000259" key="5">
    <source>
        <dbReference type="PROSITE" id="PS50102"/>
    </source>
</evidence>
<feature type="compositionally biased region" description="Basic and acidic residues" evidence="4">
    <location>
        <begin position="385"/>
        <end position="429"/>
    </location>
</feature>
<protein>
    <submittedName>
        <fullName evidence="6">Nucleolar protein 13</fullName>
    </submittedName>
</protein>
<dbReference type="GO" id="GO:0003723">
    <property type="term" value="F:RNA binding"/>
    <property type="evidence" value="ECO:0007669"/>
    <property type="project" value="UniProtKB-UniRule"/>
</dbReference>
<keyword evidence="1" id="KW-0677">Repeat</keyword>